<keyword evidence="4" id="KW-1185">Reference proteome</keyword>
<proteinExistence type="predicted"/>
<feature type="region of interest" description="Disordered" evidence="1">
    <location>
        <begin position="162"/>
        <end position="237"/>
    </location>
</feature>
<sequence>DLTRSEQVTLRRSVEHKISKLMLKELESDGFLVFDPTKPPLHAWVPGKGHGGRSSVALIPRALRRIKTVPPRVTRASTGPKTGEPVVMRLRKLQDIFAANPPDEYKEQIIFRQASDPWYATVVLRGSVTGGQRLEGAALGQSAQEAREAALRTLLDQLPRSCFPPTETPTRPQTAEAKGKVSRFVRPWSQKPLEPGRIEVTGAKASGRKTHEAHSEEARKTPPPPPKPKRMQPRMVS</sequence>
<organism evidence="3 4">
    <name type="scientific">Durusdinium trenchii</name>
    <dbReference type="NCBI Taxonomy" id="1381693"/>
    <lineage>
        <taxon>Eukaryota</taxon>
        <taxon>Sar</taxon>
        <taxon>Alveolata</taxon>
        <taxon>Dinophyceae</taxon>
        <taxon>Suessiales</taxon>
        <taxon>Symbiodiniaceae</taxon>
        <taxon>Durusdinium</taxon>
    </lineage>
</organism>
<name>A0ABP0NP45_9DINO</name>
<accession>A0ABP0NP45</accession>
<feature type="non-terminal residue" evidence="3">
    <location>
        <position position="1"/>
    </location>
</feature>
<comment type="caution">
    <text evidence="3">The sequence shown here is derived from an EMBL/GenBank/DDBJ whole genome shotgun (WGS) entry which is preliminary data.</text>
</comment>
<evidence type="ECO:0000313" key="4">
    <source>
        <dbReference type="Proteomes" id="UP001642464"/>
    </source>
</evidence>
<reference evidence="3 4" key="1">
    <citation type="submission" date="2024-02" db="EMBL/GenBank/DDBJ databases">
        <authorList>
            <person name="Chen Y."/>
            <person name="Shah S."/>
            <person name="Dougan E. K."/>
            <person name="Thang M."/>
            <person name="Chan C."/>
        </authorList>
    </citation>
    <scope>NUCLEOTIDE SEQUENCE [LARGE SCALE GENOMIC DNA]</scope>
</reference>
<dbReference type="Proteomes" id="UP001642464">
    <property type="component" value="Unassembled WGS sequence"/>
</dbReference>
<dbReference type="EMBL" id="CAXAMM010029702">
    <property type="protein sequence ID" value="CAK9065178.1"/>
    <property type="molecule type" value="Genomic_DNA"/>
</dbReference>
<evidence type="ECO:0000256" key="1">
    <source>
        <dbReference type="SAM" id="MobiDB-lite"/>
    </source>
</evidence>
<evidence type="ECO:0000313" key="2">
    <source>
        <dbReference type="EMBL" id="CAK9065176.1"/>
    </source>
</evidence>
<gene>
    <name evidence="3" type="ORF">SCF082_LOCUS33413</name>
</gene>
<protein>
    <submittedName>
        <fullName evidence="2">CWF19-like protein 1-like</fullName>
    </submittedName>
</protein>
<feature type="compositionally biased region" description="Basic and acidic residues" evidence="1">
    <location>
        <begin position="209"/>
        <end position="220"/>
    </location>
</feature>
<dbReference type="EMBL" id="CAXAMM010029702">
    <property type="protein sequence ID" value="CAK9065176.1"/>
    <property type="molecule type" value="Genomic_DNA"/>
</dbReference>
<evidence type="ECO:0000313" key="3">
    <source>
        <dbReference type="EMBL" id="CAK9065178.1"/>
    </source>
</evidence>
<feature type="compositionally biased region" description="Basic residues" evidence="1">
    <location>
        <begin position="227"/>
        <end position="237"/>
    </location>
</feature>